<evidence type="ECO:0000256" key="18">
    <source>
        <dbReference type="SAM" id="MobiDB-lite"/>
    </source>
</evidence>
<evidence type="ECO:0000256" key="16">
    <source>
        <dbReference type="ARBA" id="ARBA00048778"/>
    </source>
</evidence>
<dbReference type="GO" id="GO:0016558">
    <property type="term" value="P:protein import into peroxisome matrix"/>
    <property type="evidence" value="ECO:0007669"/>
    <property type="project" value="TreeGrafter"/>
</dbReference>
<feature type="domain" description="AAA+ ATPase" evidence="19">
    <location>
        <begin position="701"/>
        <end position="837"/>
    </location>
</feature>
<keyword evidence="9" id="KW-0067">ATP-binding</keyword>
<keyword evidence="11" id="KW-0472">Membrane</keyword>
<dbReference type="SUPFAM" id="SSF52540">
    <property type="entry name" value="P-loop containing nucleoside triphosphate hydrolases"/>
    <property type="match status" value="2"/>
</dbReference>
<evidence type="ECO:0000256" key="5">
    <source>
        <dbReference type="ARBA" id="ARBA00022593"/>
    </source>
</evidence>
<evidence type="ECO:0000256" key="13">
    <source>
        <dbReference type="ARBA" id="ARBA00032509"/>
    </source>
</evidence>
<feature type="region of interest" description="Disordered" evidence="18">
    <location>
        <begin position="947"/>
        <end position="972"/>
    </location>
</feature>
<comment type="caution">
    <text evidence="20">The sequence shown here is derived from an EMBL/GenBank/DDBJ whole genome shotgun (WGS) entry which is preliminary data.</text>
</comment>
<evidence type="ECO:0000256" key="9">
    <source>
        <dbReference type="ARBA" id="ARBA00022840"/>
    </source>
</evidence>
<evidence type="ECO:0000313" key="20">
    <source>
        <dbReference type="EMBL" id="KAJ3491617.1"/>
    </source>
</evidence>
<proteinExistence type="inferred from homology"/>
<dbReference type="PANTHER" id="PTHR23077">
    <property type="entry name" value="AAA-FAMILY ATPASE"/>
    <property type="match status" value="1"/>
</dbReference>
<comment type="similarity">
    <text evidence="2">Belongs to the AAA ATPase family.</text>
</comment>
<dbReference type="InterPro" id="IPR029067">
    <property type="entry name" value="CDC48_domain_2-like_sf"/>
</dbReference>
<dbReference type="SMART" id="SM00382">
    <property type="entry name" value="AAA"/>
    <property type="match status" value="2"/>
</dbReference>
<dbReference type="PROSITE" id="PS00674">
    <property type="entry name" value="AAA"/>
    <property type="match status" value="1"/>
</dbReference>
<evidence type="ECO:0000256" key="7">
    <source>
        <dbReference type="ARBA" id="ARBA00022741"/>
    </source>
</evidence>
<evidence type="ECO:0000256" key="11">
    <source>
        <dbReference type="ARBA" id="ARBA00023136"/>
    </source>
</evidence>
<gene>
    <name evidence="20" type="ORF">NLI96_g559</name>
</gene>
<evidence type="ECO:0000256" key="14">
    <source>
        <dbReference type="ARBA" id="ARBA00034532"/>
    </source>
</evidence>
<evidence type="ECO:0000256" key="15">
    <source>
        <dbReference type="ARBA" id="ARBA00046271"/>
    </source>
</evidence>
<evidence type="ECO:0000256" key="17">
    <source>
        <dbReference type="ARBA" id="ARBA00064205"/>
    </source>
</evidence>
<protein>
    <recommendedName>
        <fullName evidence="14">Peroxisomal ATPase PEX1</fullName>
    </recommendedName>
    <alternativeName>
        <fullName evidence="13">Peroxin-1</fullName>
    </alternativeName>
</protein>
<dbReference type="Gene3D" id="3.10.330.10">
    <property type="match status" value="1"/>
</dbReference>
<dbReference type="SUPFAM" id="SSF54585">
    <property type="entry name" value="Cdc48 domain 2-like"/>
    <property type="match status" value="1"/>
</dbReference>
<dbReference type="GO" id="GO:0005778">
    <property type="term" value="C:peroxisomal membrane"/>
    <property type="evidence" value="ECO:0007669"/>
    <property type="project" value="UniProtKB-SubCell"/>
</dbReference>
<evidence type="ECO:0000256" key="4">
    <source>
        <dbReference type="ARBA" id="ARBA00022490"/>
    </source>
</evidence>
<keyword evidence="10" id="KW-0653">Protein transport</keyword>
<dbReference type="InterPro" id="IPR050168">
    <property type="entry name" value="AAA_ATPase_domain"/>
</dbReference>
<dbReference type="InterPro" id="IPR003960">
    <property type="entry name" value="ATPase_AAA_CS"/>
</dbReference>
<feature type="region of interest" description="Disordered" evidence="18">
    <location>
        <begin position="255"/>
        <end position="295"/>
    </location>
</feature>
<comment type="subunit">
    <text evidence="17">Interacts with PEX6; forming the PEX1-PEX6 AAA ATPase complex, which is composed of a heterohexamer formed by a trimer of PEX1-PEX6 dimers.</text>
</comment>
<dbReference type="InterPro" id="IPR003959">
    <property type="entry name" value="ATPase_AAA_core"/>
</dbReference>
<keyword evidence="21" id="KW-1185">Reference proteome</keyword>
<keyword evidence="3" id="KW-0813">Transport</keyword>
<comment type="subcellular location">
    <subcellularLocation>
        <location evidence="1">Cytoplasm</location>
        <location evidence="1">Cytosol</location>
    </subcellularLocation>
    <subcellularLocation>
        <location evidence="15">Peroxisome membrane</location>
    </subcellularLocation>
</comment>
<dbReference type="Gene3D" id="3.40.50.300">
    <property type="entry name" value="P-loop containing nucleotide triphosphate hydrolases"/>
    <property type="match status" value="2"/>
</dbReference>
<evidence type="ECO:0000313" key="21">
    <source>
        <dbReference type="Proteomes" id="UP001212997"/>
    </source>
</evidence>
<evidence type="ECO:0000256" key="1">
    <source>
        <dbReference type="ARBA" id="ARBA00004514"/>
    </source>
</evidence>
<feature type="domain" description="AAA+ ATPase" evidence="19">
    <location>
        <begin position="416"/>
        <end position="564"/>
    </location>
</feature>
<dbReference type="Pfam" id="PF00004">
    <property type="entry name" value="AAA"/>
    <property type="match status" value="2"/>
</dbReference>
<dbReference type="GO" id="GO:0016887">
    <property type="term" value="F:ATP hydrolysis activity"/>
    <property type="evidence" value="ECO:0007669"/>
    <property type="project" value="InterPro"/>
</dbReference>
<dbReference type="GO" id="GO:0005829">
    <property type="term" value="C:cytosol"/>
    <property type="evidence" value="ECO:0007669"/>
    <property type="project" value="UniProtKB-SubCell"/>
</dbReference>
<accession>A0AAD5YNS5</accession>
<dbReference type="PANTHER" id="PTHR23077:SF12">
    <property type="entry name" value="PEROXISOMAL ATPASE PEX1"/>
    <property type="match status" value="1"/>
</dbReference>
<dbReference type="Pfam" id="PF09262">
    <property type="entry name" value="PEX-1N"/>
    <property type="match status" value="1"/>
</dbReference>
<dbReference type="InterPro" id="IPR041569">
    <property type="entry name" value="AAA_lid_3"/>
</dbReference>
<dbReference type="GO" id="GO:0005524">
    <property type="term" value="F:ATP binding"/>
    <property type="evidence" value="ECO:0007669"/>
    <property type="project" value="UniProtKB-KW"/>
</dbReference>
<dbReference type="Proteomes" id="UP001212997">
    <property type="component" value="Unassembled WGS sequence"/>
</dbReference>
<dbReference type="AlphaFoldDB" id="A0AAD5YNS5"/>
<reference evidence="20" key="1">
    <citation type="submission" date="2022-07" db="EMBL/GenBank/DDBJ databases">
        <title>Genome Sequence of Physisporinus lineatus.</title>
        <authorList>
            <person name="Buettner E."/>
        </authorList>
    </citation>
    <scope>NUCLEOTIDE SEQUENCE</scope>
    <source>
        <strain evidence="20">VT162</strain>
    </source>
</reference>
<sequence>MSRTEAYVGWTGMASASSLARFNASGGSGEIGLETVEIDPQFAGGLGFAEGDVVEIGLLHDLGYATTVATEPLTADDWEIIELHASHVESTLLSQVRVALVGQEIDVWVLNRTRVRLRVVSLEPSGGKALLLTTSTEVSIAPKTRTQTKAPVSRAASASATNQLTAKTKSAIGPSVGTAEETVRTHAKITRTFKVIPGRVLPPFTPPTPAADDSSIAAIAIVSKTTLRLIHFNDPSKPSADWKEAKSWRASVRRLLPPQDPSTPQEQKGSVGQNALVPHVFNPGDPAATKSSSTVVASGPSNEILVTWSPDIPVPGGLAVFHGSVDGIEDWDMVKSVDIARGYTFGLTCSDCIRVDFIEEYNKPINSERKESSRPYHEQRASAPKLAGVKNILAEISDFCISTYTVHASSHKRVHGVPALLVTGRAGSGKTSILNAAARALQEDERTYAYTLYIDLRRYTEAPISKIKSLLRYWFEKAQWHRPTVILMDNMDALMSAEQEHKDSFRSRHITELFIREYTQSMRTAVPNARGIILLASADSKQALHPNLHLVHTFDEVVHLKPPNKDARKEILMQIVNGHMEHSDLNEDPAAPLNYTSIAMDTEGYAATDIKDLVVRAVHQAAIRVARHEGEADFQPTLLQDDFVKAQTDFVPVNLRDVKLHKSEVRWLDIGGLKETKRVLRETLEWPTKYGPIFAQSPLRLRQGLMLYGYPGCGKTLLASAIAKECGLNFISVKGPELLNKYIGASEQSVRELFERASAAKPCVLFFDEFDSIAPKRGHDSTGVTDRVVNQMLTQLDGVEGLDGVYVLAATSRPDLIDSALLRPGRLDKSLLCPMPDEEDRREILEAVGRKVSLASDVDFQSIAAETEGYSGADLQGLLYNAHLEAVHEALANAKANPGKSRLKTSKDESAEITEEIQLIKVYGPPETSSSKVSSKAEKELRLILDGARKQQEPQEQKESEKKPEQKHEVTEEHILRVLKKTRPSVSPEERRRLDRIYGAFVSDRTGDLPIPPDAGGVGHRVTLM</sequence>
<dbReference type="Gene3D" id="1.10.8.60">
    <property type="match status" value="2"/>
</dbReference>
<keyword evidence="8" id="KW-0378">Hydrolase</keyword>
<comment type="catalytic activity">
    <reaction evidence="16">
        <text>ATP + H2O = ADP + phosphate + H(+)</text>
        <dbReference type="Rhea" id="RHEA:13065"/>
        <dbReference type="ChEBI" id="CHEBI:15377"/>
        <dbReference type="ChEBI" id="CHEBI:15378"/>
        <dbReference type="ChEBI" id="CHEBI:30616"/>
        <dbReference type="ChEBI" id="CHEBI:43474"/>
        <dbReference type="ChEBI" id="CHEBI:456216"/>
    </reaction>
    <physiologicalReaction direction="left-to-right" evidence="16">
        <dbReference type="Rhea" id="RHEA:13066"/>
    </physiologicalReaction>
</comment>
<dbReference type="InterPro" id="IPR015342">
    <property type="entry name" value="PEX1-N_C-lobe"/>
</dbReference>
<feature type="compositionally biased region" description="Polar residues" evidence="18">
    <location>
        <begin position="262"/>
        <end position="273"/>
    </location>
</feature>
<evidence type="ECO:0000256" key="6">
    <source>
        <dbReference type="ARBA" id="ARBA00022737"/>
    </source>
</evidence>
<name>A0AAD5YNS5_9APHY</name>
<evidence type="ECO:0000256" key="8">
    <source>
        <dbReference type="ARBA" id="ARBA00022801"/>
    </source>
</evidence>
<evidence type="ECO:0000259" key="19">
    <source>
        <dbReference type="SMART" id="SM00382"/>
    </source>
</evidence>
<keyword evidence="7" id="KW-0547">Nucleotide-binding</keyword>
<dbReference type="Pfam" id="PF17862">
    <property type="entry name" value="AAA_lid_3"/>
    <property type="match status" value="1"/>
</dbReference>
<evidence type="ECO:0000256" key="3">
    <source>
        <dbReference type="ARBA" id="ARBA00022448"/>
    </source>
</evidence>
<organism evidence="20 21">
    <name type="scientific">Meripilus lineatus</name>
    <dbReference type="NCBI Taxonomy" id="2056292"/>
    <lineage>
        <taxon>Eukaryota</taxon>
        <taxon>Fungi</taxon>
        <taxon>Dikarya</taxon>
        <taxon>Basidiomycota</taxon>
        <taxon>Agaricomycotina</taxon>
        <taxon>Agaricomycetes</taxon>
        <taxon>Polyporales</taxon>
        <taxon>Meripilaceae</taxon>
        <taxon>Meripilus</taxon>
    </lineage>
</organism>
<dbReference type="InterPro" id="IPR003593">
    <property type="entry name" value="AAA+_ATPase"/>
</dbReference>
<dbReference type="EMBL" id="JANAWD010000009">
    <property type="protein sequence ID" value="KAJ3491617.1"/>
    <property type="molecule type" value="Genomic_DNA"/>
</dbReference>
<dbReference type="FunFam" id="3.40.50.300:FF:000149">
    <property type="entry name" value="Nuclear valosin-containing protein-like"/>
    <property type="match status" value="1"/>
</dbReference>
<keyword evidence="6" id="KW-0677">Repeat</keyword>
<evidence type="ECO:0000256" key="12">
    <source>
        <dbReference type="ARBA" id="ARBA00023140"/>
    </source>
</evidence>
<dbReference type="CDD" id="cd19526">
    <property type="entry name" value="RecA-like_PEX1_r2"/>
    <property type="match status" value="1"/>
</dbReference>
<evidence type="ECO:0000256" key="10">
    <source>
        <dbReference type="ARBA" id="ARBA00022927"/>
    </source>
</evidence>
<keyword evidence="4" id="KW-0963">Cytoplasm</keyword>
<dbReference type="FunFam" id="1.10.8.60:FF:000105">
    <property type="entry name" value="PeRoXisome assembly factor"/>
    <property type="match status" value="1"/>
</dbReference>
<keyword evidence="12" id="KW-0576">Peroxisome</keyword>
<evidence type="ECO:0000256" key="2">
    <source>
        <dbReference type="ARBA" id="ARBA00006914"/>
    </source>
</evidence>
<dbReference type="InterPro" id="IPR027417">
    <property type="entry name" value="P-loop_NTPase"/>
</dbReference>
<keyword evidence="5" id="KW-0962">Peroxisome biogenesis</keyword>